<proteinExistence type="predicted"/>
<sequence>MGCLDKGMEKSTQKLLIENLKRGKSQEQKRVIDFFLADEGCTAGCLSGMNGTKQMTMTEYQQAVANKLYGLNLKERALAKIALDESEIEEIPPIVLSGYAFEDSFDGNDVWVKVEGTQAVASRFAASWIFFSDTQIYTYTYKFDMTSDDVWETTQDFFYQDITCFTTQQRVVEKIDTHLTGCIKKGISAEKNNYIVDTLKIIVPNTEFSFSMRNNETLEQSLQAAKAMLRERKFVK</sequence>
<evidence type="ECO:0000313" key="2">
    <source>
        <dbReference type="Proteomes" id="UP000822142"/>
    </source>
</evidence>
<dbReference type="RefSeq" id="WP_173750144.1">
    <property type="nucleotide sequence ID" value="NZ_JAAITA010000029.1"/>
</dbReference>
<gene>
    <name evidence="1" type="ORF">G5A70_14145</name>
</gene>
<accession>A0ABX2IFZ1</accession>
<evidence type="ECO:0000313" key="1">
    <source>
        <dbReference type="EMBL" id="NSJ87282.1"/>
    </source>
</evidence>
<organism evidence="1 2">
    <name type="scientific">Blautia hansenii</name>
    <name type="common">Ruminococcus hansenii</name>
    <dbReference type="NCBI Taxonomy" id="1322"/>
    <lineage>
        <taxon>Bacteria</taxon>
        <taxon>Bacillati</taxon>
        <taxon>Bacillota</taxon>
        <taxon>Clostridia</taxon>
        <taxon>Lachnospirales</taxon>
        <taxon>Lachnospiraceae</taxon>
        <taxon>Blautia</taxon>
    </lineage>
</organism>
<protein>
    <submittedName>
        <fullName evidence="1">Uncharacterized protein</fullName>
    </submittedName>
</protein>
<reference evidence="1 2" key="1">
    <citation type="journal article" date="2020" name="Cell Host Microbe">
        <title>Functional and Genomic Variation between Human-Derived Isolates of Lachnospiraceae Reveals Inter- and Intra-Species Diversity.</title>
        <authorList>
            <person name="Sorbara M.T."/>
            <person name="Littmann E.R."/>
            <person name="Fontana E."/>
            <person name="Moody T.U."/>
            <person name="Kohout C.E."/>
            <person name="Gjonbalaj M."/>
            <person name="Eaton V."/>
            <person name="Seok R."/>
            <person name="Leiner I.M."/>
            <person name="Pamer E.G."/>
        </authorList>
    </citation>
    <scope>NUCLEOTIDE SEQUENCE [LARGE SCALE GENOMIC DNA]</scope>
    <source>
        <strain evidence="1 2">MSK.15.26</strain>
    </source>
</reference>
<keyword evidence="2" id="KW-1185">Reference proteome</keyword>
<dbReference type="EMBL" id="JAAITA010000029">
    <property type="protein sequence ID" value="NSJ87282.1"/>
    <property type="molecule type" value="Genomic_DNA"/>
</dbReference>
<name>A0ABX2IFZ1_BLAHA</name>
<comment type="caution">
    <text evidence="1">The sequence shown here is derived from an EMBL/GenBank/DDBJ whole genome shotgun (WGS) entry which is preliminary data.</text>
</comment>
<dbReference type="Proteomes" id="UP000822142">
    <property type="component" value="Unassembled WGS sequence"/>
</dbReference>